<dbReference type="UniPathway" id="UPA00252">
    <property type="reaction ID" value="UER00325"/>
</dbReference>
<feature type="binding site" evidence="7">
    <location>
        <position position="292"/>
    </location>
    <ligand>
        <name>Fe(2+)</name>
        <dbReference type="ChEBI" id="CHEBI:29033"/>
    </ligand>
</feature>
<dbReference type="GO" id="GO:0004325">
    <property type="term" value="F:ferrochelatase activity"/>
    <property type="evidence" value="ECO:0007669"/>
    <property type="project" value="UniProtKB-UniRule"/>
</dbReference>
<comment type="subcellular location">
    <subcellularLocation>
        <location evidence="7">Cytoplasm</location>
    </subcellularLocation>
</comment>
<sequence length="359" mass="40359">MAQEHSSSDAKTKTTGVLLFNLGGPESLDDVYPFLLNLFSDPDIFRVPRILQPLIARIIARRRAPKSREYYRQIGGGSPLRKITEEQANLLEIRMNSGNGANRWKVRVAMRYAPPRAGDAIRELLSEGVDELVFLPLYPQRSITTTGSSFREALAERNSLASSIPVRSIPAWPSHPPYIEALAETIGESIRKTPADEPVHILFSAHGIPEFLVTREKDPYEQDTRTTVEAVMKRIYALHPDRSIEYHLAYQSRVGPLKWLGPETRAELSRLAGENVRNLVMVPVSFVSDHQETLYEMDILYQQMSRELGYRHFLRAPSLNVRPSFIEALASLLSEIPAEIPVPPAPCFCACGVCPKKTD</sequence>
<dbReference type="EMBL" id="DTMM01000216">
    <property type="protein sequence ID" value="HFT94256.1"/>
    <property type="molecule type" value="Genomic_DNA"/>
</dbReference>
<evidence type="ECO:0000256" key="8">
    <source>
        <dbReference type="RuleBase" id="RU004185"/>
    </source>
</evidence>
<dbReference type="PANTHER" id="PTHR11108">
    <property type="entry name" value="FERROCHELATASE"/>
    <property type="match status" value="1"/>
</dbReference>
<comment type="catalytic activity">
    <reaction evidence="7">
        <text>heme b + 2 H(+) = protoporphyrin IX + Fe(2+)</text>
        <dbReference type="Rhea" id="RHEA:22584"/>
        <dbReference type="ChEBI" id="CHEBI:15378"/>
        <dbReference type="ChEBI" id="CHEBI:29033"/>
        <dbReference type="ChEBI" id="CHEBI:57306"/>
        <dbReference type="ChEBI" id="CHEBI:60344"/>
        <dbReference type="EC" id="4.98.1.1"/>
    </reaction>
</comment>
<evidence type="ECO:0000256" key="7">
    <source>
        <dbReference type="HAMAP-Rule" id="MF_00323"/>
    </source>
</evidence>
<comment type="function">
    <text evidence="7">Catalyzes the ferrous insertion into protoporphyrin IX.</text>
</comment>
<keyword evidence="7" id="KW-0479">Metal-binding</keyword>
<proteinExistence type="inferred from homology"/>
<dbReference type="EC" id="4.98.1.1" evidence="7"/>
<protein>
    <recommendedName>
        <fullName evidence="7">Ferrochelatase</fullName>
        <ecNumber evidence="7">4.98.1.1</ecNumber>
    </recommendedName>
    <alternativeName>
        <fullName evidence="7">Heme synthase</fullName>
    </alternativeName>
    <alternativeName>
        <fullName evidence="7">Protoheme ferro-lyase</fullName>
    </alternativeName>
</protein>
<evidence type="ECO:0000256" key="1">
    <source>
        <dbReference type="ARBA" id="ARBA00007718"/>
    </source>
</evidence>
<dbReference type="CDD" id="cd03411">
    <property type="entry name" value="Ferrochelatase_N"/>
    <property type="match status" value="1"/>
</dbReference>
<dbReference type="InterPro" id="IPR033659">
    <property type="entry name" value="Ferrochelatase_N"/>
</dbReference>
<dbReference type="CDD" id="cd00419">
    <property type="entry name" value="Ferrochelatase_C"/>
    <property type="match status" value="1"/>
</dbReference>
<dbReference type="FunFam" id="3.40.50.1400:FF:000006">
    <property type="entry name" value="Ferrochelatase"/>
    <property type="match status" value="1"/>
</dbReference>
<evidence type="ECO:0000256" key="5">
    <source>
        <dbReference type="ARBA" id="ARBA00023244"/>
    </source>
</evidence>
<accession>A0A7C3QX90</accession>
<evidence type="ECO:0000313" key="9">
    <source>
        <dbReference type="EMBL" id="HFT94256.1"/>
    </source>
</evidence>
<keyword evidence="3 7" id="KW-0350">Heme biosynthesis</keyword>
<dbReference type="HAMAP" id="MF_00323">
    <property type="entry name" value="Ferrochelatase"/>
    <property type="match status" value="1"/>
</dbReference>
<evidence type="ECO:0000256" key="4">
    <source>
        <dbReference type="ARBA" id="ARBA00023239"/>
    </source>
</evidence>
<name>A0A7C3QX90_9BACT</name>
<dbReference type="GO" id="GO:0005737">
    <property type="term" value="C:cytoplasm"/>
    <property type="evidence" value="ECO:0007669"/>
    <property type="project" value="UniProtKB-SubCell"/>
</dbReference>
<reference evidence="9" key="1">
    <citation type="journal article" date="2020" name="mSystems">
        <title>Genome- and Community-Level Interaction Insights into Carbon Utilization and Element Cycling Functions of Hydrothermarchaeota in Hydrothermal Sediment.</title>
        <authorList>
            <person name="Zhou Z."/>
            <person name="Liu Y."/>
            <person name="Xu W."/>
            <person name="Pan J."/>
            <person name="Luo Z.H."/>
            <person name="Li M."/>
        </authorList>
    </citation>
    <scope>NUCLEOTIDE SEQUENCE [LARGE SCALE GENOMIC DNA]</scope>
    <source>
        <strain evidence="9">SpSt-902</strain>
    </source>
</reference>
<dbReference type="InterPro" id="IPR001015">
    <property type="entry name" value="Ferrochelatase"/>
</dbReference>
<organism evidence="9">
    <name type="scientific">Leptospirillum ferriphilum</name>
    <dbReference type="NCBI Taxonomy" id="178606"/>
    <lineage>
        <taxon>Bacteria</taxon>
        <taxon>Pseudomonadati</taxon>
        <taxon>Nitrospirota</taxon>
        <taxon>Nitrospiria</taxon>
        <taxon>Nitrospirales</taxon>
        <taxon>Nitrospiraceae</taxon>
        <taxon>Leptospirillum</taxon>
    </lineage>
</organism>
<comment type="catalytic activity">
    <reaction evidence="6">
        <text>Fe-coproporphyrin III + 2 H(+) = coproporphyrin III + Fe(2+)</text>
        <dbReference type="Rhea" id="RHEA:49572"/>
        <dbReference type="ChEBI" id="CHEBI:15378"/>
        <dbReference type="ChEBI" id="CHEBI:29033"/>
        <dbReference type="ChEBI" id="CHEBI:68438"/>
        <dbReference type="ChEBI" id="CHEBI:131725"/>
        <dbReference type="EC" id="4.99.1.9"/>
    </reaction>
    <physiologicalReaction direction="right-to-left" evidence="6">
        <dbReference type="Rhea" id="RHEA:49574"/>
    </physiologicalReaction>
</comment>
<comment type="similarity">
    <text evidence="1 7 8">Belongs to the ferrochelatase family.</text>
</comment>
<keyword evidence="2 7" id="KW-0408">Iron</keyword>
<dbReference type="SUPFAM" id="SSF53800">
    <property type="entry name" value="Chelatase"/>
    <property type="match status" value="1"/>
</dbReference>
<keyword evidence="4 7" id="KW-0456">Lyase</keyword>
<dbReference type="Gene3D" id="3.40.50.1400">
    <property type="match status" value="2"/>
</dbReference>
<dbReference type="GO" id="GO:0006783">
    <property type="term" value="P:heme biosynthetic process"/>
    <property type="evidence" value="ECO:0007669"/>
    <property type="project" value="UniProtKB-UniRule"/>
</dbReference>
<keyword evidence="7" id="KW-0963">Cytoplasm</keyword>
<gene>
    <name evidence="7 9" type="primary">hemH</name>
    <name evidence="9" type="ORF">ENX03_10090</name>
</gene>
<dbReference type="PANTHER" id="PTHR11108:SF1">
    <property type="entry name" value="FERROCHELATASE, MITOCHONDRIAL"/>
    <property type="match status" value="1"/>
</dbReference>
<feature type="binding site" evidence="7">
    <location>
        <position position="206"/>
    </location>
    <ligand>
        <name>Fe(2+)</name>
        <dbReference type="ChEBI" id="CHEBI:29033"/>
    </ligand>
</feature>
<comment type="pathway">
    <text evidence="7">Porphyrin-containing compound metabolism; protoheme biosynthesis; protoheme from protoporphyrin-IX: step 1/1.</text>
</comment>
<evidence type="ECO:0000256" key="6">
    <source>
        <dbReference type="ARBA" id="ARBA00024536"/>
    </source>
</evidence>
<evidence type="ECO:0000256" key="2">
    <source>
        <dbReference type="ARBA" id="ARBA00023004"/>
    </source>
</evidence>
<comment type="caution">
    <text evidence="9">The sequence shown here is derived from an EMBL/GenBank/DDBJ whole genome shotgun (WGS) entry which is preliminary data.</text>
</comment>
<dbReference type="InterPro" id="IPR033644">
    <property type="entry name" value="Ferrochelatase_C"/>
</dbReference>
<evidence type="ECO:0000256" key="3">
    <source>
        <dbReference type="ARBA" id="ARBA00023133"/>
    </source>
</evidence>
<keyword evidence="5 7" id="KW-0627">Porphyrin biosynthesis</keyword>
<dbReference type="NCBIfam" id="TIGR00109">
    <property type="entry name" value="hemH"/>
    <property type="match status" value="1"/>
</dbReference>
<dbReference type="AlphaFoldDB" id="A0A7C3QX90"/>
<dbReference type="Pfam" id="PF00762">
    <property type="entry name" value="Ferrochelatase"/>
    <property type="match status" value="1"/>
</dbReference>
<dbReference type="GO" id="GO:0046872">
    <property type="term" value="F:metal ion binding"/>
    <property type="evidence" value="ECO:0007669"/>
    <property type="project" value="UniProtKB-KW"/>
</dbReference>